<proteinExistence type="predicted"/>
<dbReference type="STRING" id="1353009.A0A1Y2ID27"/>
<organism evidence="2 3">
    <name type="scientific">Trametes coccinea (strain BRFM310)</name>
    <name type="common">Pycnoporus coccineus</name>
    <dbReference type="NCBI Taxonomy" id="1353009"/>
    <lineage>
        <taxon>Eukaryota</taxon>
        <taxon>Fungi</taxon>
        <taxon>Dikarya</taxon>
        <taxon>Basidiomycota</taxon>
        <taxon>Agaricomycotina</taxon>
        <taxon>Agaricomycetes</taxon>
        <taxon>Polyporales</taxon>
        <taxon>Polyporaceae</taxon>
        <taxon>Trametes</taxon>
    </lineage>
</organism>
<sequence length="505" mass="53381">MCYVSCLNGQARLFGRVFGGGGGSGLLRGIILAACQPNYLAIFAHFRRDRRLSTSCSCSCPHLPTHHEVSIVPTSSRSLPLLFNSRVRYSRAVPYCLHPRTNAFRLSHRPSHIVAFRITNFEASRKPSGSSTHSRGHSPSNSPNTSHPHRKGPANMFAVAMAPSTGLKTLNSGWQVWGSANSSRHPSNSSAASAQETIAHADSHYRSNANDSWGARSASGGWDELADAQQKELANLVRQRQVSAAQAGGLPGPAGTMSKAGQISPQRYNASLGQPHMVNSSPSATYDSLQSTSSLVENELSVALRGMAVEEDYGVSASNMAYRQGSQGPSGAPPSGMPGMRGPQQPPRGPYGGYAQTEYAAYYTGPSYAYDAYRAAAPDPSLYASSPALTPATAAPNVYPGNSTTTSGRHVPSDRSSSIPPKPLSTMRRLPTLLCSPHIPSPAFPISGKTRVCSMPASVPLPCSTPSHMLGPWTTVPPSRLVGLLTGRGNQDMASRKAGVTDGEV</sequence>
<feature type="compositionally biased region" description="Polar residues" evidence="1">
    <location>
        <begin position="400"/>
        <end position="419"/>
    </location>
</feature>
<accession>A0A1Y2ID27</accession>
<name>A0A1Y2ID27_TRAC3</name>
<feature type="compositionally biased region" description="Low complexity" evidence="1">
    <location>
        <begin position="137"/>
        <end position="146"/>
    </location>
</feature>
<evidence type="ECO:0000313" key="3">
    <source>
        <dbReference type="Proteomes" id="UP000193067"/>
    </source>
</evidence>
<feature type="region of interest" description="Disordered" evidence="1">
    <location>
        <begin position="323"/>
        <end position="347"/>
    </location>
</feature>
<feature type="region of interest" description="Disordered" evidence="1">
    <location>
        <begin position="395"/>
        <end position="425"/>
    </location>
</feature>
<evidence type="ECO:0000313" key="2">
    <source>
        <dbReference type="EMBL" id="OSC99054.1"/>
    </source>
</evidence>
<dbReference type="EMBL" id="KZ084131">
    <property type="protein sequence ID" value="OSC99054.1"/>
    <property type="molecule type" value="Genomic_DNA"/>
</dbReference>
<dbReference type="OrthoDB" id="668540at2759"/>
<gene>
    <name evidence="2" type="ORF">PYCCODRAFT_882986</name>
</gene>
<evidence type="ECO:0000256" key="1">
    <source>
        <dbReference type="SAM" id="MobiDB-lite"/>
    </source>
</evidence>
<protein>
    <submittedName>
        <fullName evidence="2">Uncharacterized protein</fullName>
    </submittedName>
</protein>
<reference evidence="2 3" key="1">
    <citation type="journal article" date="2015" name="Biotechnol. Biofuels">
        <title>Enhanced degradation of softwood versus hardwood by the white-rot fungus Pycnoporus coccineus.</title>
        <authorList>
            <person name="Couturier M."/>
            <person name="Navarro D."/>
            <person name="Chevret D."/>
            <person name="Henrissat B."/>
            <person name="Piumi F."/>
            <person name="Ruiz-Duenas F.J."/>
            <person name="Martinez A.T."/>
            <person name="Grigoriev I.V."/>
            <person name="Riley R."/>
            <person name="Lipzen A."/>
            <person name="Berrin J.G."/>
            <person name="Master E.R."/>
            <person name="Rosso M.N."/>
        </authorList>
    </citation>
    <scope>NUCLEOTIDE SEQUENCE [LARGE SCALE GENOMIC DNA]</scope>
    <source>
        <strain evidence="2 3">BRFM310</strain>
    </source>
</reference>
<keyword evidence="3" id="KW-1185">Reference proteome</keyword>
<feature type="region of interest" description="Disordered" evidence="1">
    <location>
        <begin position="124"/>
        <end position="153"/>
    </location>
</feature>
<dbReference type="Proteomes" id="UP000193067">
    <property type="component" value="Unassembled WGS sequence"/>
</dbReference>
<dbReference type="AlphaFoldDB" id="A0A1Y2ID27"/>